<evidence type="ECO:0000313" key="2">
    <source>
        <dbReference type="EMBL" id="WEK37905.1"/>
    </source>
</evidence>
<organism evidence="2 3">
    <name type="scientific">Candidatus Pseudobacter hemicellulosilyticus</name>
    <dbReference type="NCBI Taxonomy" id="3121375"/>
    <lineage>
        <taxon>Bacteria</taxon>
        <taxon>Pseudomonadati</taxon>
        <taxon>Bacteroidota</taxon>
        <taxon>Chitinophagia</taxon>
        <taxon>Chitinophagales</taxon>
        <taxon>Chitinophagaceae</taxon>
        <taxon>Pseudobacter</taxon>
    </lineage>
</organism>
<evidence type="ECO:0000313" key="3">
    <source>
        <dbReference type="Proteomes" id="UP001220610"/>
    </source>
</evidence>
<feature type="transmembrane region" description="Helical" evidence="1">
    <location>
        <begin position="50"/>
        <end position="69"/>
    </location>
</feature>
<protein>
    <submittedName>
        <fullName evidence="2">Uncharacterized protein</fullName>
    </submittedName>
</protein>
<gene>
    <name evidence="2" type="ORF">P0Y53_10380</name>
</gene>
<accession>A0AAJ5X0M2</accession>
<keyword evidence="1" id="KW-0472">Membrane</keyword>
<reference evidence="2" key="1">
    <citation type="submission" date="2023-03" db="EMBL/GenBank/DDBJ databases">
        <title>Andean soil-derived lignocellulolytic bacterial consortium as a source of novel taxa and putative plastic-active enzymes.</title>
        <authorList>
            <person name="Diaz-Garcia L."/>
            <person name="Chuvochina M."/>
            <person name="Feuerriegel G."/>
            <person name="Bunk B."/>
            <person name="Sproer C."/>
            <person name="Streit W.R."/>
            <person name="Rodriguez L.M."/>
            <person name="Overmann J."/>
            <person name="Jimenez D.J."/>
        </authorList>
    </citation>
    <scope>NUCLEOTIDE SEQUENCE</scope>
    <source>
        <strain evidence="2">MAG 7</strain>
    </source>
</reference>
<sequence>MVEQYSYQEVFFGGAVQLNAANIFLPLVYVSATGIDSMGSFDPGSIPECFVFLFVSYTILACYQAFLFWDEPGAMLRTLFAGLVFGPPGCCKKQ</sequence>
<dbReference type="AlphaFoldDB" id="A0AAJ5X0M2"/>
<keyword evidence="1" id="KW-0812">Transmembrane</keyword>
<dbReference type="EMBL" id="CP119311">
    <property type="protein sequence ID" value="WEK37905.1"/>
    <property type="molecule type" value="Genomic_DNA"/>
</dbReference>
<keyword evidence="1" id="KW-1133">Transmembrane helix</keyword>
<name>A0AAJ5X0M2_9BACT</name>
<proteinExistence type="predicted"/>
<dbReference type="Proteomes" id="UP001220610">
    <property type="component" value="Chromosome"/>
</dbReference>
<feature type="transmembrane region" description="Helical" evidence="1">
    <location>
        <begin position="12"/>
        <end position="30"/>
    </location>
</feature>
<evidence type="ECO:0000256" key="1">
    <source>
        <dbReference type="SAM" id="Phobius"/>
    </source>
</evidence>